<accession>A0A9W7E734</accession>
<evidence type="ECO:0000256" key="5">
    <source>
        <dbReference type="SAM" id="MobiDB-lite"/>
    </source>
</evidence>
<proteinExistence type="inferred from homology"/>
<evidence type="ECO:0000256" key="3">
    <source>
        <dbReference type="ARBA" id="ARBA00023274"/>
    </source>
</evidence>
<dbReference type="GO" id="GO:1990904">
    <property type="term" value="C:ribonucleoprotein complex"/>
    <property type="evidence" value="ECO:0007669"/>
    <property type="project" value="UniProtKB-KW"/>
</dbReference>
<keyword evidence="2 4" id="KW-0689">Ribosomal protein</keyword>
<protein>
    <recommendedName>
        <fullName evidence="8">30S ribosomal protein S15</fullName>
    </recommendedName>
</protein>
<evidence type="ECO:0000256" key="4">
    <source>
        <dbReference type="RuleBase" id="RU003919"/>
    </source>
</evidence>
<comment type="similarity">
    <text evidence="1 4">Belongs to the universal ribosomal protein uS15 family.</text>
</comment>
<evidence type="ECO:0008006" key="8">
    <source>
        <dbReference type="Google" id="ProtNLM"/>
    </source>
</evidence>
<dbReference type="GO" id="GO:0005737">
    <property type="term" value="C:cytoplasm"/>
    <property type="evidence" value="ECO:0007669"/>
    <property type="project" value="UniProtKB-ARBA"/>
</dbReference>
<dbReference type="OrthoDB" id="441444at2759"/>
<comment type="caution">
    <text evidence="6">The sequence shown here is derived from an EMBL/GenBank/DDBJ whole genome shotgun (WGS) entry which is preliminary data.</text>
</comment>
<dbReference type="Gene3D" id="6.10.250.3130">
    <property type="match status" value="1"/>
</dbReference>
<reference evidence="6" key="1">
    <citation type="submission" date="2022-07" db="EMBL/GenBank/DDBJ databases">
        <title>Genome analysis of Parmales, a sister group of diatoms, reveals the evolutionary specialization of diatoms from phago-mixotrophs to photoautotrophs.</title>
        <authorList>
            <person name="Ban H."/>
            <person name="Sato S."/>
            <person name="Yoshikawa S."/>
            <person name="Kazumasa Y."/>
            <person name="Nakamura Y."/>
            <person name="Ichinomiya M."/>
            <person name="Saitoh K."/>
            <person name="Sato N."/>
            <person name="Blanc-Mathieu R."/>
            <person name="Endo H."/>
            <person name="Kuwata A."/>
            <person name="Ogata H."/>
        </authorList>
    </citation>
    <scope>NUCLEOTIDE SEQUENCE</scope>
</reference>
<evidence type="ECO:0000256" key="1">
    <source>
        <dbReference type="ARBA" id="ARBA00008434"/>
    </source>
</evidence>
<dbReference type="SUPFAM" id="SSF47060">
    <property type="entry name" value="S15/NS1 RNA-binding domain"/>
    <property type="match status" value="1"/>
</dbReference>
<dbReference type="GO" id="GO:0003735">
    <property type="term" value="F:structural constituent of ribosome"/>
    <property type="evidence" value="ECO:0007669"/>
    <property type="project" value="InterPro"/>
</dbReference>
<evidence type="ECO:0000313" key="6">
    <source>
        <dbReference type="EMBL" id="GMH67505.1"/>
    </source>
</evidence>
<dbReference type="InterPro" id="IPR009068">
    <property type="entry name" value="uS15_NS1_RNA-bd_sf"/>
</dbReference>
<organism evidence="6 7">
    <name type="scientific">Triparma retinervis</name>
    <dbReference type="NCBI Taxonomy" id="2557542"/>
    <lineage>
        <taxon>Eukaryota</taxon>
        <taxon>Sar</taxon>
        <taxon>Stramenopiles</taxon>
        <taxon>Ochrophyta</taxon>
        <taxon>Bolidophyceae</taxon>
        <taxon>Parmales</taxon>
        <taxon>Triparmaceae</taxon>
        <taxon>Triparma</taxon>
    </lineage>
</organism>
<dbReference type="Proteomes" id="UP001165082">
    <property type="component" value="Unassembled WGS sequence"/>
</dbReference>
<dbReference type="PANTHER" id="PTHR23321:SF26">
    <property type="entry name" value="SMALL RIBOSOMAL SUBUNIT PROTEIN US15M"/>
    <property type="match status" value="1"/>
</dbReference>
<sequence>MLSSARKLLRQPTFSRFFSSQSTSSQSTSSQSTSQSTNVASVLLNDFTPDGANDKVKQAMSLRNASRKDLVKFQKKGAVEEFQRFPGDTGSSPVQIASLTVRIEALRSHCSQHKKDKHNRRGLDALVTKRRKLMQYLERKDFDSYADVVKKLGLKALK</sequence>
<evidence type="ECO:0000256" key="2">
    <source>
        <dbReference type="ARBA" id="ARBA00022980"/>
    </source>
</evidence>
<evidence type="ECO:0000313" key="7">
    <source>
        <dbReference type="Proteomes" id="UP001165082"/>
    </source>
</evidence>
<dbReference type="GO" id="GO:0005840">
    <property type="term" value="C:ribosome"/>
    <property type="evidence" value="ECO:0007669"/>
    <property type="project" value="UniProtKB-KW"/>
</dbReference>
<dbReference type="GO" id="GO:0006412">
    <property type="term" value="P:translation"/>
    <property type="evidence" value="ECO:0007669"/>
    <property type="project" value="InterPro"/>
</dbReference>
<keyword evidence="7" id="KW-1185">Reference proteome</keyword>
<dbReference type="Pfam" id="PF00312">
    <property type="entry name" value="Ribosomal_S15"/>
    <property type="match status" value="1"/>
</dbReference>
<dbReference type="PANTHER" id="PTHR23321">
    <property type="entry name" value="RIBOSOMAL PROTEIN S15, BACTERIAL AND ORGANELLAR"/>
    <property type="match status" value="1"/>
</dbReference>
<dbReference type="Gene3D" id="1.10.287.10">
    <property type="entry name" value="S15/NS1, RNA-binding"/>
    <property type="match status" value="1"/>
</dbReference>
<keyword evidence="3 4" id="KW-0687">Ribonucleoprotein</keyword>
<gene>
    <name evidence="6" type="ORF">TrRE_jg2628</name>
</gene>
<dbReference type="InterPro" id="IPR000589">
    <property type="entry name" value="Ribosomal_uS15"/>
</dbReference>
<dbReference type="NCBIfam" id="TIGR00952">
    <property type="entry name" value="S15_bact"/>
    <property type="match status" value="1"/>
</dbReference>
<dbReference type="SMART" id="SM01387">
    <property type="entry name" value="Ribosomal_S15"/>
    <property type="match status" value="1"/>
</dbReference>
<dbReference type="AlphaFoldDB" id="A0A9W7E734"/>
<dbReference type="CDD" id="cd00353">
    <property type="entry name" value="Ribosomal_S15p_S13e"/>
    <property type="match status" value="1"/>
</dbReference>
<feature type="compositionally biased region" description="Low complexity" evidence="5">
    <location>
        <begin position="19"/>
        <end position="37"/>
    </location>
</feature>
<dbReference type="EMBL" id="BRXZ01004052">
    <property type="protein sequence ID" value="GMH67505.1"/>
    <property type="molecule type" value="Genomic_DNA"/>
</dbReference>
<dbReference type="InterPro" id="IPR005290">
    <property type="entry name" value="Ribosomal_uS15_bac-type"/>
</dbReference>
<dbReference type="HAMAP" id="MF_01343_B">
    <property type="entry name" value="Ribosomal_uS15_B"/>
    <property type="match status" value="1"/>
</dbReference>
<feature type="region of interest" description="Disordered" evidence="5">
    <location>
        <begin position="18"/>
        <end position="37"/>
    </location>
</feature>
<name>A0A9W7E734_9STRA</name>